<proteinExistence type="predicted"/>
<evidence type="ECO:0000313" key="1">
    <source>
        <dbReference type="EMBL" id="KOO48222.1"/>
    </source>
</evidence>
<gene>
    <name evidence="1" type="ORF">AMD00_17570</name>
</gene>
<evidence type="ECO:0000313" key="2">
    <source>
        <dbReference type="Proteomes" id="UP000036867"/>
    </source>
</evidence>
<dbReference type="GO" id="GO:0010468">
    <property type="term" value="P:regulation of gene expression"/>
    <property type="evidence" value="ECO:0007669"/>
    <property type="project" value="InterPro"/>
</dbReference>
<dbReference type="Proteomes" id="UP000036867">
    <property type="component" value="Unassembled WGS sequence"/>
</dbReference>
<dbReference type="EMBL" id="LILB01000007">
    <property type="protein sequence ID" value="KOO48222.1"/>
    <property type="molecule type" value="Genomic_DNA"/>
</dbReference>
<dbReference type="GeneID" id="301137904"/>
<dbReference type="RefSeq" id="WP_053418371.1">
    <property type="nucleotide sequence ID" value="NZ_CP063302.1"/>
</dbReference>
<evidence type="ECO:0008006" key="3">
    <source>
        <dbReference type="Google" id="ProtNLM"/>
    </source>
</evidence>
<keyword evidence="2" id="KW-1185">Reference proteome</keyword>
<dbReference type="OrthoDB" id="2084556at2"/>
<dbReference type="STRING" id="263475.AMD00_17570"/>
<organism evidence="1 2">
    <name type="scientific">Viridibacillus arvi</name>
    <dbReference type="NCBI Taxonomy" id="263475"/>
    <lineage>
        <taxon>Bacteria</taxon>
        <taxon>Bacillati</taxon>
        <taxon>Bacillota</taxon>
        <taxon>Bacilli</taxon>
        <taxon>Bacillales</taxon>
        <taxon>Caryophanaceae</taxon>
        <taxon>Viridibacillus</taxon>
    </lineage>
</organism>
<name>A0A0M0LBH3_9BACL</name>
<dbReference type="AlphaFoldDB" id="A0A0M0LBH3"/>
<sequence>MAIHYRCRHCETEVGLLPFDSEESVRKLHQLNEEEAEQYIHKDHNGDTTVDCICEHCEESLKQFPDYYALKKWLQ</sequence>
<protein>
    <recommendedName>
        <fullName evidence="3">Peptide ABC transporter permease</fullName>
    </recommendedName>
</protein>
<dbReference type="InterPro" id="IPR020115">
    <property type="entry name" value="Fin"/>
</dbReference>
<comment type="caution">
    <text evidence="1">The sequence shown here is derived from an EMBL/GenBank/DDBJ whole genome shotgun (WGS) entry which is preliminary data.</text>
</comment>
<dbReference type="PATRIC" id="fig|263475.3.peg.2348"/>
<reference evidence="2" key="1">
    <citation type="submission" date="2015-08" db="EMBL/GenBank/DDBJ databases">
        <title>Fjat-10028 dsm 16317.</title>
        <authorList>
            <person name="Liu B."/>
            <person name="Wang J."/>
            <person name="Zhu Y."/>
            <person name="Liu G."/>
            <person name="Chen Q."/>
            <person name="Chen Z."/>
            <person name="Lan J."/>
            <person name="Che J."/>
            <person name="Ge C."/>
            <person name="Shi H."/>
            <person name="Pan Z."/>
            <person name="Liu X."/>
        </authorList>
    </citation>
    <scope>NUCLEOTIDE SEQUENCE [LARGE SCALE GENOMIC DNA]</scope>
    <source>
        <strain evidence="2">DSM 16317</strain>
    </source>
</reference>
<dbReference type="Pfam" id="PF10955">
    <property type="entry name" value="Fin"/>
    <property type="match status" value="1"/>
</dbReference>
<accession>A0A0M0LBH3</accession>